<sequence length="47" mass="5390">MAMEHVFDDLIGLQRTRPRRNWRNNAAALAIRLALAALMLTSRVSLR</sequence>
<name>A0ABV1YX61_9HYPH</name>
<dbReference type="Proteomes" id="UP001433071">
    <property type="component" value="Unassembled WGS sequence"/>
</dbReference>
<evidence type="ECO:0000313" key="1">
    <source>
        <dbReference type="EMBL" id="MER9404348.1"/>
    </source>
</evidence>
<evidence type="ECO:0008006" key="3">
    <source>
        <dbReference type="Google" id="ProtNLM"/>
    </source>
</evidence>
<gene>
    <name evidence="1" type="ORF">NKI36_09825</name>
</gene>
<reference evidence="1 2" key="1">
    <citation type="journal article" date="2024" name="Proc. Natl. Acad. Sci. U.S.A.">
        <title>The evolutionary genomics of adaptation to stress in wild rhizobium bacteria.</title>
        <authorList>
            <person name="Kehlet-Delgado H."/>
            <person name="Montoya A.P."/>
            <person name="Jensen K.T."/>
            <person name="Wendlandt C.E."/>
            <person name="Dexheimer C."/>
            <person name="Roberts M."/>
            <person name="Torres Martinez L."/>
            <person name="Friesen M.L."/>
            <person name="Griffitts J.S."/>
            <person name="Porter S.S."/>
        </authorList>
    </citation>
    <scope>NUCLEOTIDE SEQUENCE [LARGE SCALE GENOMIC DNA]</scope>
    <source>
        <strain evidence="1 2">M0641</strain>
    </source>
</reference>
<organism evidence="1 2">
    <name type="scientific">Mesorhizobium caraganae</name>
    <dbReference type="NCBI Taxonomy" id="483206"/>
    <lineage>
        <taxon>Bacteria</taxon>
        <taxon>Pseudomonadati</taxon>
        <taxon>Pseudomonadota</taxon>
        <taxon>Alphaproteobacteria</taxon>
        <taxon>Hyphomicrobiales</taxon>
        <taxon>Phyllobacteriaceae</taxon>
        <taxon>Mesorhizobium</taxon>
    </lineage>
</organism>
<comment type="caution">
    <text evidence="1">The sequence shown here is derived from an EMBL/GenBank/DDBJ whole genome shotgun (WGS) entry which is preliminary data.</text>
</comment>
<accession>A0ABV1YX61</accession>
<dbReference type="EMBL" id="JAMYQB010000006">
    <property type="protein sequence ID" value="MER9404348.1"/>
    <property type="molecule type" value="Genomic_DNA"/>
</dbReference>
<protein>
    <recommendedName>
        <fullName evidence="3">Transposase</fullName>
    </recommendedName>
</protein>
<evidence type="ECO:0000313" key="2">
    <source>
        <dbReference type="Proteomes" id="UP001433071"/>
    </source>
</evidence>
<keyword evidence="2" id="KW-1185">Reference proteome</keyword>
<proteinExistence type="predicted"/>
<dbReference type="RefSeq" id="WP_352557440.1">
    <property type="nucleotide sequence ID" value="NZ_JAMYQB010000006.1"/>
</dbReference>